<protein>
    <recommendedName>
        <fullName evidence="14">Gamma-butyrobetaine dioxygenase</fullName>
    </recommendedName>
</protein>
<dbReference type="InterPro" id="IPR003819">
    <property type="entry name" value="TauD/TfdA-like"/>
</dbReference>
<comment type="cofactor">
    <cofactor evidence="1">
        <name>Fe(2+)</name>
        <dbReference type="ChEBI" id="CHEBI:29033"/>
    </cofactor>
</comment>
<dbReference type="Pfam" id="PF02668">
    <property type="entry name" value="TauD"/>
    <property type="match status" value="1"/>
</dbReference>
<feature type="compositionally biased region" description="Low complexity" evidence="9">
    <location>
        <begin position="59"/>
        <end position="72"/>
    </location>
</feature>
<dbReference type="InterPro" id="IPR010376">
    <property type="entry name" value="GBBH-like_N"/>
</dbReference>
<dbReference type="InterPro" id="IPR042098">
    <property type="entry name" value="TauD-like_sf"/>
</dbReference>
<keyword evidence="8" id="KW-0408">Iron</keyword>
<evidence type="ECO:0000256" key="6">
    <source>
        <dbReference type="ARBA" id="ARBA00022964"/>
    </source>
</evidence>
<dbReference type="Pfam" id="PF06155">
    <property type="entry name" value="GBBH-like_N"/>
    <property type="match status" value="1"/>
</dbReference>
<dbReference type="GO" id="GO:0005739">
    <property type="term" value="C:mitochondrion"/>
    <property type="evidence" value="ECO:0007669"/>
    <property type="project" value="TreeGrafter"/>
</dbReference>
<evidence type="ECO:0000256" key="1">
    <source>
        <dbReference type="ARBA" id="ARBA00001954"/>
    </source>
</evidence>
<reference evidence="12" key="1">
    <citation type="journal article" date="2020" name="Fungal Divers.">
        <title>Resolving the Mortierellaceae phylogeny through synthesis of multi-gene phylogenetics and phylogenomics.</title>
        <authorList>
            <person name="Vandepol N."/>
            <person name="Liber J."/>
            <person name="Desiro A."/>
            <person name="Na H."/>
            <person name="Kennedy M."/>
            <person name="Barry K."/>
            <person name="Grigoriev I.V."/>
            <person name="Miller A.N."/>
            <person name="O'Donnell K."/>
            <person name="Stajich J.E."/>
            <person name="Bonito G."/>
        </authorList>
    </citation>
    <scope>NUCLEOTIDE SEQUENCE</scope>
    <source>
        <strain evidence="12">NRRL 28262</strain>
    </source>
</reference>
<feature type="region of interest" description="Disordered" evidence="9">
    <location>
        <begin position="59"/>
        <end position="84"/>
    </location>
</feature>
<dbReference type="InterPro" id="IPR050411">
    <property type="entry name" value="AlphaKG_dependent_hydroxylases"/>
</dbReference>
<name>A0AAD4H806_9FUNG</name>
<keyword evidence="5" id="KW-0124">Carnitine biosynthesis</keyword>
<accession>A0AAD4H806</accession>
<comment type="similarity">
    <text evidence="3">Belongs to the gamma-BBH/TMLD family.</text>
</comment>
<gene>
    <name evidence="12" type="ORF">BGZ95_004435</name>
</gene>
<dbReference type="SUPFAM" id="SSF51197">
    <property type="entry name" value="Clavaminate synthase-like"/>
    <property type="match status" value="1"/>
</dbReference>
<feature type="domain" description="TauD/TfdA-like" evidence="10">
    <location>
        <begin position="224"/>
        <end position="455"/>
    </location>
</feature>
<comment type="cofactor">
    <cofactor evidence="2">
        <name>L-ascorbate</name>
        <dbReference type="ChEBI" id="CHEBI:38290"/>
    </cofactor>
</comment>
<sequence length="477" mass="53580">MLRLTIGTALRAVSRTATATPSRLPVLTSRAHLATSIRAASITGVRSIHTSYTTTTTINSSTAAATPSSSSSEEPLPTVQRTKNNTTIEIQPAQGSKYHHPKTTLNALWLRDNCPCPECIHPSTRQKLHASTQVPLDIEVTSHQALPEGLEIVWSKGLEDVGDWEAPEKSQPGHRSLFPWEMVLGSYGGTPTEHRAESRMNHAPILWDEELMKSKVLWLDYNEYMNTPEGLLKGLKHLQDYGLFFLEGVPREDQEVAVAAERIGHLRHTFYGPTWDVKSVPDAKNVAYTNLNLGLHMDLLYMEAPPGLQLLHSLENSVPGGTSIFMDSFKAVELLRKEHPLDYEVLCKTPNTFHYKNANHHLHYNRPTIVVDPLNDALTVNYAPPFQGPLELPADQMVAFYGALKKFAGYIERPDLQFRHTMRPGQCMVFANRRVLHARTAFDPTKGKRHLKGCYVDLDMFKDKYRTTLQAKNDGLF</sequence>
<dbReference type="InterPro" id="IPR038492">
    <property type="entry name" value="GBBH-like_N_sf"/>
</dbReference>
<evidence type="ECO:0000259" key="11">
    <source>
        <dbReference type="Pfam" id="PF06155"/>
    </source>
</evidence>
<evidence type="ECO:0000256" key="3">
    <source>
        <dbReference type="ARBA" id="ARBA00008654"/>
    </source>
</evidence>
<evidence type="ECO:0000313" key="13">
    <source>
        <dbReference type="Proteomes" id="UP001194580"/>
    </source>
</evidence>
<evidence type="ECO:0000256" key="7">
    <source>
        <dbReference type="ARBA" id="ARBA00023002"/>
    </source>
</evidence>
<evidence type="ECO:0000259" key="10">
    <source>
        <dbReference type="Pfam" id="PF02668"/>
    </source>
</evidence>
<dbReference type="Gene3D" id="3.60.130.10">
    <property type="entry name" value="Clavaminate synthase-like"/>
    <property type="match status" value="1"/>
</dbReference>
<evidence type="ECO:0000256" key="9">
    <source>
        <dbReference type="SAM" id="MobiDB-lite"/>
    </source>
</evidence>
<keyword evidence="6" id="KW-0223">Dioxygenase</keyword>
<dbReference type="CDD" id="cd00250">
    <property type="entry name" value="CAS_like"/>
    <property type="match status" value="1"/>
</dbReference>
<keyword evidence="4" id="KW-0479">Metal-binding</keyword>
<dbReference type="PANTHER" id="PTHR10696:SF25">
    <property type="entry name" value="OXIDOREDUCTASE AIM17-RELATED"/>
    <property type="match status" value="1"/>
</dbReference>
<dbReference type="Proteomes" id="UP001194580">
    <property type="component" value="Unassembled WGS sequence"/>
</dbReference>
<dbReference type="GO" id="GO:0046872">
    <property type="term" value="F:metal ion binding"/>
    <property type="evidence" value="ECO:0007669"/>
    <property type="project" value="UniProtKB-KW"/>
</dbReference>
<proteinExistence type="inferred from homology"/>
<organism evidence="12 13">
    <name type="scientific">Linnemannia exigua</name>
    <dbReference type="NCBI Taxonomy" id="604196"/>
    <lineage>
        <taxon>Eukaryota</taxon>
        <taxon>Fungi</taxon>
        <taxon>Fungi incertae sedis</taxon>
        <taxon>Mucoromycota</taxon>
        <taxon>Mortierellomycotina</taxon>
        <taxon>Mortierellomycetes</taxon>
        <taxon>Mortierellales</taxon>
        <taxon>Mortierellaceae</taxon>
        <taxon>Linnemannia</taxon>
    </lineage>
</organism>
<evidence type="ECO:0000256" key="8">
    <source>
        <dbReference type="ARBA" id="ARBA00023004"/>
    </source>
</evidence>
<dbReference type="GO" id="GO:0045329">
    <property type="term" value="P:carnitine biosynthetic process"/>
    <property type="evidence" value="ECO:0007669"/>
    <property type="project" value="UniProtKB-KW"/>
</dbReference>
<dbReference type="EMBL" id="JAAAIL010000210">
    <property type="protein sequence ID" value="KAG0278238.1"/>
    <property type="molecule type" value="Genomic_DNA"/>
</dbReference>
<evidence type="ECO:0000256" key="4">
    <source>
        <dbReference type="ARBA" id="ARBA00022723"/>
    </source>
</evidence>
<evidence type="ECO:0000256" key="2">
    <source>
        <dbReference type="ARBA" id="ARBA00001961"/>
    </source>
</evidence>
<dbReference type="PANTHER" id="PTHR10696">
    <property type="entry name" value="GAMMA-BUTYROBETAINE HYDROXYLASE-RELATED"/>
    <property type="match status" value="1"/>
</dbReference>
<evidence type="ECO:0000313" key="12">
    <source>
        <dbReference type="EMBL" id="KAG0278238.1"/>
    </source>
</evidence>
<comment type="caution">
    <text evidence="12">The sequence shown here is derived from an EMBL/GenBank/DDBJ whole genome shotgun (WGS) entry which is preliminary data.</text>
</comment>
<dbReference type="GO" id="GO:0016706">
    <property type="term" value="F:2-oxoglutarate-dependent dioxygenase activity"/>
    <property type="evidence" value="ECO:0007669"/>
    <property type="project" value="UniProtKB-ARBA"/>
</dbReference>
<feature type="domain" description="Gamma-butyrobetaine hydroxylase-like N-terminal" evidence="11">
    <location>
        <begin position="85"/>
        <end position="158"/>
    </location>
</feature>
<evidence type="ECO:0008006" key="14">
    <source>
        <dbReference type="Google" id="ProtNLM"/>
    </source>
</evidence>
<dbReference type="Gene3D" id="3.30.2020.30">
    <property type="match status" value="1"/>
</dbReference>
<keyword evidence="7" id="KW-0560">Oxidoreductase</keyword>
<dbReference type="AlphaFoldDB" id="A0AAD4H806"/>
<evidence type="ECO:0000256" key="5">
    <source>
        <dbReference type="ARBA" id="ARBA00022873"/>
    </source>
</evidence>
<dbReference type="FunFam" id="3.60.130.10:FF:000001">
    <property type="entry name" value="Trimethyllysine dioxygenase, mitochondrial"/>
    <property type="match status" value="1"/>
</dbReference>
<keyword evidence="13" id="KW-1185">Reference proteome</keyword>